<keyword evidence="2" id="KW-1185">Reference proteome</keyword>
<dbReference type="Pfam" id="PF08315">
    <property type="entry name" value="cwf18"/>
    <property type="match status" value="1"/>
</dbReference>
<dbReference type="OrthoDB" id="10261348at2759"/>
<dbReference type="PANTHER" id="PTHR31551:SF1">
    <property type="entry name" value="COILED-COIL DOMAIN-CONTAINING PROTEIN 12"/>
    <property type="match status" value="1"/>
</dbReference>
<protein>
    <recommendedName>
        <fullName evidence="3">Cwf18 pre-mRNA splicing factor</fullName>
    </recommendedName>
</protein>
<dbReference type="GO" id="GO:0005684">
    <property type="term" value="C:U2-type spliceosomal complex"/>
    <property type="evidence" value="ECO:0007669"/>
    <property type="project" value="TreeGrafter"/>
</dbReference>
<dbReference type="STRING" id="1284197.S8C671"/>
<dbReference type="PANTHER" id="PTHR31551">
    <property type="entry name" value="PRE-MRNA-SPLICING FACTOR CWF18"/>
    <property type="match status" value="1"/>
</dbReference>
<dbReference type="OMA" id="MLVQGIH"/>
<gene>
    <name evidence="1" type="ORF">H072_2797</name>
</gene>
<evidence type="ECO:0000313" key="2">
    <source>
        <dbReference type="Proteomes" id="UP000015100"/>
    </source>
</evidence>
<proteinExistence type="predicted"/>
<dbReference type="eggNOG" id="KOG3407">
    <property type="taxonomic scope" value="Eukaryota"/>
</dbReference>
<name>S8C671_DACHA</name>
<evidence type="ECO:0008006" key="3">
    <source>
        <dbReference type="Google" id="ProtNLM"/>
    </source>
</evidence>
<dbReference type="AlphaFoldDB" id="S8C671"/>
<accession>S8C671</accession>
<comment type="caution">
    <text evidence="1">The sequence shown here is derived from an EMBL/GenBank/DDBJ whole genome shotgun (WGS) entry which is preliminary data.</text>
</comment>
<organism evidence="1 2">
    <name type="scientific">Dactylellina haptotyla (strain CBS 200.50)</name>
    <name type="common">Nematode-trapping fungus</name>
    <name type="synonym">Monacrosporium haptotylum</name>
    <dbReference type="NCBI Taxonomy" id="1284197"/>
    <lineage>
        <taxon>Eukaryota</taxon>
        <taxon>Fungi</taxon>
        <taxon>Dikarya</taxon>
        <taxon>Ascomycota</taxon>
        <taxon>Pezizomycotina</taxon>
        <taxon>Orbiliomycetes</taxon>
        <taxon>Orbiliales</taxon>
        <taxon>Orbiliaceae</taxon>
        <taxon>Dactylellina</taxon>
    </lineage>
</organism>
<reference evidence="2" key="2">
    <citation type="submission" date="2013-04" db="EMBL/GenBank/DDBJ databases">
        <title>Genomic mechanisms accounting for the adaptation to parasitism in nematode-trapping fungi.</title>
        <authorList>
            <person name="Ahren D.G."/>
        </authorList>
    </citation>
    <scope>NUCLEOTIDE SEQUENCE [LARGE SCALE GENOMIC DNA]</scope>
    <source>
        <strain evidence="2">CBS 200.50</strain>
    </source>
</reference>
<dbReference type="GO" id="GO:0071014">
    <property type="term" value="C:post-mRNA release spliceosomal complex"/>
    <property type="evidence" value="ECO:0007669"/>
    <property type="project" value="TreeGrafter"/>
</dbReference>
<dbReference type="Proteomes" id="UP000015100">
    <property type="component" value="Unassembled WGS sequence"/>
</dbReference>
<sequence>MTLAQPYAAYRNTFMTADKHPMDLSLETQTNARKDRLAKLRNLKRKQEEPESIIPRDATDSRGIDPSAVILSGRNYDVDTKAPKLGFDVAPSESQDTLESQAAVIAVETRNVITDEYQADKPIDLLSLQPKKPNWDLKRDVDRKMIRLGHMTDNAIARLLRDRILQAQSVGPQTNHSLGENLAELVKQKEHKDEADEEDMI</sequence>
<dbReference type="HOGENOM" id="CLU_091076_0_0_1"/>
<evidence type="ECO:0000313" key="1">
    <source>
        <dbReference type="EMBL" id="EPS43217.1"/>
    </source>
</evidence>
<reference evidence="1 2" key="1">
    <citation type="journal article" date="2013" name="PLoS Genet.">
        <title>Genomic mechanisms accounting for the adaptation to parasitism in nematode-trapping fungi.</title>
        <authorList>
            <person name="Meerupati T."/>
            <person name="Andersson K.M."/>
            <person name="Friman E."/>
            <person name="Kumar D."/>
            <person name="Tunlid A."/>
            <person name="Ahren D."/>
        </authorList>
    </citation>
    <scope>NUCLEOTIDE SEQUENCE [LARGE SCALE GENOMIC DNA]</scope>
    <source>
        <strain evidence="1 2">CBS 200.50</strain>
    </source>
</reference>
<dbReference type="InterPro" id="IPR013169">
    <property type="entry name" value="mRNA_splic_Cwf18-like"/>
</dbReference>
<dbReference type="EMBL" id="AQGS01000084">
    <property type="protein sequence ID" value="EPS43217.1"/>
    <property type="molecule type" value="Genomic_DNA"/>
</dbReference>